<feature type="transmembrane region" description="Helical" evidence="1">
    <location>
        <begin position="64"/>
        <end position="85"/>
    </location>
</feature>
<feature type="transmembrane region" description="Helical" evidence="1">
    <location>
        <begin position="92"/>
        <end position="109"/>
    </location>
</feature>
<protein>
    <recommendedName>
        <fullName evidence="4">DUF4064 domain-containing protein</fullName>
    </recommendedName>
</protein>
<name>A0ABV5AT94_9BACL</name>
<organism evidence="2 3">
    <name type="scientific">Paenibacillus enshidis</name>
    <dbReference type="NCBI Taxonomy" id="1458439"/>
    <lineage>
        <taxon>Bacteria</taxon>
        <taxon>Bacillati</taxon>
        <taxon>Bacillota</taxon>
        <taxon>Bacilli</taxon>
        <taxon>Bacillales</taxon>
        <taxon>Paenibacillaceae</taxon>
        <taxon>Paenibacillus</taxon>
    </lineage>
</organism>
<dbReference type="EMBL" id="JBHHMI010000008">
    <property type="protein sequence ID" value="MFB5267438.1"/>
    <property type="molecule type" value="Genomic_DNA"/>
</dbReference>
<dbReference type="RefSeq" id="WP_375355426.1">
    <property type="nucleotide sequence ID" value="NZ_JBHHMI010000008.1"/>
</dbReference>
<keyword evidence="1" id="KW-0472">Membrane</keyword>
<keyword evidence="1" id="KW-0812">Transmembrane</keyword>
<comment type="caution">
    <text evidence="2">The sequence shown here is derived from an EMBL/GenBank/DDBJ whole genome shotgun (WGS) entry which is preliminary data.</text>
</comment>
<evidence type="ECO:0008006" key="4">
    <source>
        <dbReference type="Google" id="ProtNLM"/>
    </source>
</evidence>
<keyword evidence="1" id="KW-1133">Transmembrane helix</keyword>
<sequence length="148" mass="16037">MTLRKWEIGLCWLASVLSAVFAGGFSMVILQMPLGTFETTLFPLLQESDGGLMLQESYEGMRTLGAWFGITVMAVLILAILAGLCAGKNRRLMAAAVCYVLAGLCLLLGTQYLGFPLAFCYFAAAVLCAIRNRRLTTADEEKENPGTL</sequence>
<proteinExistence type="predicted"/>
<gene>
    <name evidence="2" type="ORF">ACE41H_11685</name>
</gene>
<dbReference type="Proteomes" id="UP001580346">
    <property type="component" value="Unassembled WGS sequence"/>
</dbReference>
<evidence type="ECO:0000256" key="1">
    <source>
        <dbReference type="SAM" id="Phobius"/>
    </source>
</evidence>
<keyword evidence="3" id="KW-1185">Reference proteome</keyword>
<reference evidence="2 3" key="1">
    <citation type="submission" date="2024-09" db="EMBL/GenBank/DDBJ databases">
        <title>Paenibacillus zeirhizospherea sp. nov., isolated from surface of the maize (Zea mays) roots in a horticulture field, Hungary.</title>
        <authorList>
            <person name="Marton D."/>
            <person name="Farkas M."/>
            <person name="Bedics A."/>
            <person name="Toth E."/>
            <person name="Tancsics A."/>
            <person name="Boka K."/>
            <person name="Maroti G."/>
            <person name="Kriszt B."/>
            <person name="Cserhati M."/>
        </authorList>
    </citation>
    <scope>NUCLEOTIDE SEQUENCE [LARGE SCALE GENOMIC DNA]</scope>
    <source>
        <strain evidence="2 3">KCTC 33519</strain>
    </source>
</reference>
<evidence type="ECO:0000313" key="2">
    <source>
        <dbReference type="EMBL" id="MFB5267438.1"/>
    </source>
</evidence>
<feature type="transmembrane region" description="Helical" evidence="1">
    <location>
        <begin position="12"/>
        <end position="34"/>
    </location>
</feature>
<accession>A0ABV5AT94</accession>
<evidence type="ECO:0000313" key="3">
    <source>
        <dbReference type="Proteomes" id="UP001580346"/>
    </source>
</evidence>